<proteinExistence type="predicted"/>
<dbReference type="Proteomes" id="UP001329505">
    <property type="component" value="Unassembled WGS sequence"/>
</dbReference>
<gene>
    <name evidence="2" type="ORF">SAMN05216230_11095</name>
    <name evidence="1" type="ORF">V0R55_18490</name>
</gene>
<reference evidence="2 3" key="1">
    <citation type="submission" date="2016-10" db="EMBL/GenBank/DDBJ databases">
        <authorList>
            <person name="de Groot N.N."/>
        </authorList>
    </citation>
    <scope>NUCLEOTIDE SEQUENCE [LARGE SCALE GENOMIC DNA]</scope>
    <source>
        <strain evidence="2 3">LMG 27941</strain>
    </source>
</reference>
<dbReference type="AlphaFoldDB" id="A0A1H9QY84"/>
<dbReference type="GeneID" id="93678825"/>
<evidence type="ECO:0000313" key="1">
    <source>
        <dbReference type="EMBL" id="MEE1882156.1"/>
    </source>
</evidence>
<evidence type="ECO:0000313" key="3">
    <source>
        <dbReference type="Proteomes" id="UP000199221"/>
    </source>
</evidence>
<keyword evidence="4" id="KW-1185">Reference proteome</keyword>
<protein>
    <submittedName>
        <fullName evidence="2">Uncharacterized protein</fullName>
    </submittedName>
</protein>
<organism evidence="2 3">
    <name type="scientific">Pseudomonas soli</name>
    <dbReference type="NCBI Taxonomy" id="1306993"/>
    <lineage>
        <taxon>Bacteria</taxon>
        <taxon>Pseudomonadati</taxon>
        <taxon>Pseudomonadota</taxon>
        <taxon>Gammaproteobacteria</taxon>
        <taxon>Pseudomonadales</taxon>
        <taxon>Pseudomonadaceae</taxon>
        <taxon>Pseudomonas</taxon>
    </lineage>
</organism>
<dbReference type="RefSeq" id="WP_028690512.1">
    <property type="nucleotide sequence ID" value="NZ_CP128543.1"/>
</dbReference>
<evidence type="ECO:0000313" key="2">
    <source>
        <dbReference type="EMBL" id="SER65561.1"/>
    </source>
</evidence>
<dbReference type="EMBL" id="FOEQ01000010">
    <property type="protein sequence ID" value="SER65561.1"/>
    <property type="molecule type" value="Genomic_DNA"/>
</dbReference>
<dbReference type="Proteomes" id="UP000199221">
    <property type="component" value="Unassembled WGS sequence"/>
</dbReference>
<dbReference type="EMBL" id="JAZDQQ010000016">
    <property type="protein sequence ID" value="MEE1882156.1"/>
    <property type="molecule type" value="Genomic_DNA"/>
</dbReference>
<name>A0A1H9QY84_9PSED</name>
<evidence type="ECO:0000313" key="4">
    <source>
        <dbReference type="Proteomes" id="UP001329505"/>
    </source>
</evidence>
<reference evidence="1 4" key="2">
    <citation type="submission" date="2024-01" db="EMBL/GenBank/DDBJ databases">
        <title>Unpublished Manusciprt.</title>
        <authorList>
            <person name="Duman M."/>
            <person name="Valdes E.G."/>
            <person name="Ajmi N."/>
            <person name="Altun S."/>
            <person name="Saticioglu I.B."/>
        </authorList>
    </citation>
    <scope>NUCLEOTIDE SEQUENCE [LARGE SCALE GENOMIC DNA]</scope>
    <source>
        <strain evidence="1 4">139P</strain>
    </source>
</reference>
<accession>A0A1H9QY84</accession>
<sequence length="128" mass="14031">MSLDLFLEADASLDAAALANALQAAGAIEVTRTSDSLEAYFPSWLTLTADLVITDHTLYAEDTKQLDFSVATRASIRIKGPGPQEHSPMADLDKIANAIARTGSRFVISFQFERTLYWQDAEGLHRDV</sequence>